<keyword evidence="5" id="KW-1185">Reference proteome</keyword>
<dbReference type="EMBL" id="AWVF01000134">
    <property type="protein sequence ID" value="ERJ96493.1"/>
    <property type="molecule type" value="Genomic_DNA"/>
</dbReference>
<organism evidence="4 5">
    <name type="scientific">Ruminococcus callidus ATCC 27760</name>
    <dbReference type="NCBI Taxonomy" id="411473"/>
    <lineage>
        <taxon>Bacteria</taxon>
        <taxon>Bacillati</taxon>
        <taxon>Bacillota</taxon>
        <taxon>Clostridia</taxon>
        <taxon>Eubacteriales</taxon>
        <taxon>Oscillospiraceae</taxon>
        <taxon>Ruminococcus</taxon>
    </lineage>
</organism>
<sequence>MKTIWKQTAAALAAGICICNLTLPAVSAKTEDSSNNVYLCDEGDFLSDAEFQEAMDELQEAADESGMNVALWIGSTAVGDNSDADTIAFCDETYEELYGMNTDGVFLYLDMSGETSLFDYLSTSGKGQFYYTDNEDYNRVGIMIQDVEEYLPRGEEDLPSAIHIFCSDLKYYADQGVPTDKYYTYNKDTGKYLIMQDGQVQEVSKLPKEYTAILSWGTIVILAVLIGVIAFGISVLSIRNRYKFKAAGSLQNYLVANDVQYLQRSDQYLRTYTSRTKISSESSGGGGGGGGSSHSSSSGGSHGGGGGHR</sequence>
<keyword evidence="3" id="KW-0732">Signal</keyword>
<evidence type="ECO:0008006" key="6">
    <source>
        <dbReference type="Google" id="ProtNLM"/>
    </source>
</evidence>
<feature type="compositionally biased region" description="Gly residues" evidence="1">
    <location>
        <begin position="283"/>
        <end position="292"/>
    </location>
</feature>
<proteinExistence type="predicted"/>
<name>U2MB27_9FIRM</name>
<evidence type="ECO:0000313" key="4">
    <source>
        <dbReference type="EMBL" id="ERJ96493.1"/>
    </source>
</evidence>
<feature type="transmembrane region" description="Helical" evidence="2">
    <location>
        <begin position="213"/>
        <end position="236"/>
    </location>
</feature>
<dbReference type="OrthoDB" id="1821127at2"/>
<feature type="region of interest" description="Disordered" evidence="1">
    <location>
        <begin position="277"/>
        <end position="309"/>
    </location>
</feature>
<dbReference type="eggNOG" id="COG1512">
    <property type="taxonomic scope" value="Bacteria"/>
</dbReference>
<dbReference type="PATRIC" id="fig|411473.3.peg.944"/>
<comment type="caution">
    <text evidence="4">The sequence shown here is derived from an EMBL/GenBank/DDBJ whole genome shotgun (WGS) entry which is preliminary data.</text>
</comment>
<evidence type="ECO:0000256" key="1">
    <source>
        <dbReference type="SAM" id="MobiDB-lite"/>
    </source>
</evidence>
<accession>U2MB27</accession>
<dbReference type="STRING" id="411473.RUMCAL_01144"/>
<evidence type="ECO:0000313" key="5">
    <source>
        <dbReference type="Proteomes" id="UP000016662"/>
    </source>
</evidence>
<dbReference type="AlphaFoldDB" id="U2MB27"/>
<reference evidence="4 5" key="1">
    <citation type="submission" date="2013-07" db="EMBL/GenBank/DDBJ databases">
        <authorList>
            <person name="Weinstock G."/>
            <person name="Sodergren E."/>
            <person name="Wylie T."/>
            <person name="Fulton L."/>
            <person name="Fulton R."/>
            <person name="Fronick C."/>
            <person name="O'Laughlin M."/>
            <person name="Godfrey J."/>
            <person name="Miner T."/>
            <person name="Herter B."/>
            <person name="Appelbaum E."/>
            <person name="Cordes M."/>
            <person name="Lek S."/>
            <person name="Wollam A."/>
            <person name="Pepin K.H."/>
            <person name="Palsikar V.B."/>
            <person name="Mitreva M."/>
            <person name="Wilson R.K."/>
        </authorList>
    </citation>
    <scope>NUCLEOTIDE SEQUENCE [LARGE SCALE GENOMIC DNA]</scope>
    <source>
        <strain evidence="4 5">ATCC 27760</strain>
    </source>
</reference>
<feature type="compositionally biased region" description="Gly residues" evidence="1">
    <location>
        <begin position="300"/>
        <end position="309"/>
    </location>
</feature>
<evidence type="ECO:0000256" key="3">
    <source>
        <dbReference type="SAM" id="SignalP"/>
    </source>
</evidence>
<feature type="chain" id="PRO_5038419098" description="TPM domain-containing protein" evidence="3">
    <location>
        <begin position="28"/>
        <end position="309"/>
    </location>
</feature>
<keyword evidence="2" id="KW-0812">Transmembrane</keyword>
<keyword evidence="2" id="KW-0472">Membrane</keyword>
<gene>
    <name evidence="4" type="ORF">RUMCAL_01144</name>
</gene>
<feature type="signal peptide" evidence="3">
    <location>
        <begin position="1"/>
        <end position="27"/>
    </location>
</feature>
<protein>
    <recommendedName>
        <fullName evidence="6">TPM domain-containing protein</fullName>
    </recommendedName>
</protein>
<dbReference type="HOGENOM" id="CLU_899825_0_0_9"/>
<evidence type="ECO:0000256" key="2">
    <source>
        <dbReference type="SAM" id="Phobius"/>
    </source>
</evidence>
<keyword evidence="2" id="KW-1133">Transmembrane helix</keyword>
<dbReference type="RefSeq" id="WP_021682604.1">
    <property type="nucleotide sequence ID" value="NZ_KI260426.1"/>
</dbReference>
<dbReference type="Proteomes" id="UP000016662">
    <property type="component" value="Unassembled WGS sequence"/>
</dbReference>